<comment type="caution">
    <text evidence="11">The sequence shown here is derived from an EMBL/GenBank/DDBJ whole genome shotgun (WGS) entry which is preliminary data.</text>
</comment>
<dbReference type="GO" id="GO:0046961">
    <property type="term" value="F:proton-transporting ATPase activity, rotational mechanism"/>
    <property type="evidence" value="ECO:0007669"/>
    <property type="project" value="InterPro"/>
</dbReference>
<keyword evidence="7 9" id="KW-0406">Ion transport</keyword>
<keyword evidence="3 9" id="KW-0813">Transport</keyword>
<keyword evidence="10" id="KW-0175">Coiled coil</keyword>
<keyword evidence="6 9" id="KW-1133">Transmembrane helix</keyword>
<dbReference type="InterPro" id="IPR002490">
    <property type="entry name" value="V-ATPase_116kDa_su"/>
</dbReference>
<evidence type="ECO:0000313" key="12">
    <source>
        <dbReference type="Proteomes" id="UP001152320"/>
    </source>
</evidence>
<reference evidence="11" key="1">
    <citation type="submission" date="2021-10" db="EMBL/GenBank/DDBJ databases">
        <title>Tropical sea cucumber genome reveals ecological adaptation and Cuvierian tubules defense mechanism.</title>
        <authorList>
            <person name="Chen T."/>
        </authorList>
    </citation>
    <scope>NUCLEOTIDE SEQUENCE</scope>
    <source>
        <strain evidence="11">Nanhai2018</strain>
        <tissue evidence="11">Muscle</tissue>
    </source>
</reference>
<dbReference type="Pfam" id="PF01496">
    <property type="entry name" value="V_ATPase_I"/>
    <property type="match status" value="1"/>
</dbReference>
<evidence type="ECO:0000256" key="1">
    <source>
        <dbReference type="ARBA" id="ARBA00004141"/>
    </source>
</evidence>
<feature type="transmembrane region" description="Helical" evidence="9">
    <location>
        <begin position="401"/>
        <end position="425"/>
    </location>
</feature>
<dbReference type="PANTHER" id="PTHR11629">
    <property type="entry name" value="VACUOLAR PROTON ATPASES"/>
    <property type="match status" value="1"/>
</dbReference>
<dbReference type="GO" id="GO:0005886">
    <property type="term" value="C:plasma membrane"/>
    <property type="evidence" value="ECO:0007669"/>
    <property type="project" value="TreeGrafter"/>
</dbReference>
<comment type="similarity">
    <text evidence="2 9">Belongs to the V-ATPase 116 kDa subunit family.</text>
</comment>
<feature type="transmembrane region" description="Helical" evidence="9">
    <location>
        <begin position="628"/>
        <end position="650"/>
    </location>
</feature>
<dbReference type="OrthoDB" id="10264220at2759"/>
<dbReference type="GO" id="GO:0051117">
    <property type="term" value="F:ATPase binding"/>
    <property type="evidence" value="ECO:0007669"/>
    <property type="project" value="TreeGrafter"/>
</dbReference>
<dbReference type="GO" id="GO:0000220">
    <property type="term" value="C:vacuolar proton-transporting V-type ATPase, V0 domain"/>
    <property type="evidence" value="ECO:0007669"/>
    <property type="project" value="InterPro"/>
</dbReference>
<dbReference type="AlphaFoldDB" id="A0A9Q1C5K0"/>
<feature type="transmembrane region" description="Helical" evidence="9">
    <location>
        <begin position="774"/>
        <end position="795"/>
    </location>
</feature>
<dbReference type="InterPro" id="IPR026028">
    <property type="entry name" value="V-type_ATPase_116kDa_su_euka"/>
</dbReference>
<evidence type="ECO:0000313" key="11">
    <source>
        <dbReference type="EMBL" id="KAJ8038585.1"/>
    </source>
</evidence>
<evidence type="ECO:0000256" key="10">
    <source>
        <dbReference type="SAM" id="Coils"/>
    </source>
</evidence>
<evidence type="ECO:0000256" key="7">
    <source>
        <dbReference type="ARBA" id="ARBA00023065"/>
    </source>
</evidence>
<dbReference type="PANTHER" id="PTHR11629:SF63">
    <property type="entry name" value="V-TYPE PROTON ATPASE SUBUNIT A"/>
    <property type="match status" value="1"/>
</dbReference>
<keyword evidence="5 9" id="KW-0375">Hydrogen ion transport</keyword>
<evidence type="ECO:0000256" key="9">
    <source>
        <dbReference type="RuleBase" id="RU361189"/>
    </source>
</evidence>
<keyword evidence="12" id="KW-1185">Reference proteome</keyword>
<evidence type="ECO:0000256" key="8">
    <source>
        <dbReference type="ARBA" id="ARBA00023136"/>
    </source>
</evidence>
<organism evidence="11 12">
    <name type="scientific">Holothuria leucospilota</name>
    <name type="common">Black long sea cucumber</name>
    <name type="synonym">Mertensiothuria leucospilota</name>
    <dbReference type="NCBI Taxonomy" id="206669"/>
    <lineage>
        <taxon>Eukaryota</taxon>
        <taxon>Metazoa</taxon>
        <taxon>Echinodermata</taxon>
        <taxon>Eleutherozoa</taxon>
        <taxon>Echinozoa</taxon>
        <taxon>Holothuroidea</taxon>
        <taxon>Aspidochirotacea</taxon>
        <taxon>Aspidochirotida</taxon>
        <taxon>Holothuriidae</taxon>
        <taxon>Holothuria</taxon>
    </lineage>
</organism>
<proteinExistence type="inferred from homology"/>
<accession>A0A9Q1C5K0</accession>
<feature type="coiled-coil region" evidence="10">
    <location>
        <begin position="51"/>
        <end position="128"/>
    </location>
</feature>
<feature type="transmembrane region" description="Helical" evidence="9">
    <location>
        <begin position="535"/>
        <end position="555"/>
    </location>
</feature>
<feature type="transmembrane region" description="Helical" evidence="9">
    <location>
        <begin position="445"/>
        <end position="464"/>
    </location>
</feature>
<gene>
    <name evidence="11" type="ORF">HOLleu_16048</name>
</gene>
<evidence type="ECO:0000256" key="6">
    <source>
        <dbReference type="ARBA" id="ARBA00022989"/>
    </source>
</evidence>
<name>A0A9Q1C5K0_HOLLE</name>
<evidence type="ECO:0000256" key="3">
    <source>
        <dbReference type="ARBA" id="ARBA00022448"/>
    </source>
</evidence>
<keyword evidence="4 9" id="KW-0812">Transmembrane</keyword>
<feature type="transmembrane region" description="Helical" evidence="9">
    <location>
        <begin position="604"/>
        <end position="622"/>
    </location>
</feature>
<protein>
    <recommendedName>
        <fullName evidence="9">V-type proton ATPase subunit a</fullName>
    </recommendedName>
</protein>
<dbReference type="Proteomes" id="UP001152320">
    <property type="component" value="Chromosome 7"/>
</dbReference>
<keyword evidence="8 9" id="KW-0472">Membrane</keyword>
<dbReference type="GO" id="GO:0007035">
    <property type="term" value="P:vacuolar acidification"/>
    <property type="evidence" value="ECO:0007669"/>
    <property type="project" value="TreeGrafter"/>
</dbReference>
<comment type="function">
    <text evidence="9">Essential component of the vacuolar proton pump (V-ATPase), a multimeric enzyme that catalyzes the translocation of protons across the membranes. Required for assembly and activity of the V-ATPase.</text>
</comment>
<comment type="subcellular location">
    <subcellularLocation>
        <location evidence="1">Membrane</location>
        <topology evidence="1">Multi-pass membrane protein</topology>
    </subcellularLocation>
</comment>
<dbReference type="PIRSF" id="PIRSF001293">
    <property type="entry name" value="ATP6V0A1"/>
    <property type="match status" value="1"/>
</dbReference>
<dbReference type="EMBL" id="JAIZAY010000007">
    <property type="protein sequence ID" value="KAJ8038585.1"/>
    <property type="molecule type" value="Genomic_DNA"/>
</dbReference>
<evidence type="ECO:0000256" key="4">
    <source>
        <dbReference type="ARBA" id="ARBA00022692"/>
    </source>
</evidence>
<evidence type="ECO:0000256" key="2">
    <source>
        <dbReference type="ARBA" id="ARBA00009904"/>
    </source>
</evidence>
<feature type="transmembrane region" description="Helical" evidence="9">
    <location>
        <begin position="567"/>
        <end position="592"/>
    </location>
</feature>
<evidence type="ECO:0000256" key="5">
    <source>
        <dbReference type="ARBA" id="ARBA00022781"/>
    </source>
</evidence>
<sequence>MGSLYRSEEMCKAQVFLQSEAAYACVAELGELGLVQFRDLNPDVNAFQRKFVNEVRRCDEMERKLRFLEKEILRADINILYTGENPEAPAPREMIDLESCFEKLENEIQEINTNQEALKRNYLELTELKHILDKAQQFFEEIRDADKDEESHTMLGEEGLRPGQAMSFGFVAGVIQRERIPAFEQMLWRVCRGNVFLRLAEIDTPLEDPSTGDEMQKSVFIIFFQGDQLKTRVKKICEGFRATLYPCPESQGERREMAAGVNTRIEDLKAVLSQTDEHRQRVLSSAANNLRVWFIKVRKLKAIYHTLNLFNLDVTQKCLIAECWCPVSDLEQIQTALMRGTERSGSSVPSILNRMETVEAPPTYNKTNKFTEVFQNIVDSYGVANYREVNPAPFTIITFPFLFAVMFGDAGHGLLMTLFAAWLVIREKQLVNTVGKNEMLGPMYSGRYIILLMGLFSIYSGILYNDYFSKSMNLFGSSWSVTSMNFSADLLRQNNSYILDAGSAFSGNPYPTGVDPIWQVAGNKLNFLNSLKMKLSVILGISQMTFGVILSYFNYRFFRQQVNVVLVFIPQLIFLVCIFGYLVLMIFMKWFLFDASNSSRAPSLIITLINMFMFTPPLHILYDGQVVIQHLLVVIAVFCVPWLLFGKPVYHYLEHKKKLEKAYNYRDVRMLKPSGTEEMRGIVDQDELGEGDIQASVEYPEDGSSGAHGHVEDFDFFEEMIHQAIETIEYCLSLISHTASYLRLWALSLAHAELSEVLWGMILGDAAFSLRGFIGAIMIVIAFSVWAFLTVFILLMMEGLSAFLHTLRLHWVEFQSKFYAGEGYIFAPFSFATILDNREELHHD</sequence>